<keyword evidence="2" id="KW-0472">Membrane</keyword>
<organism evidence="6 7">
    <name type="scientific">Mucilaginibacter panaciglaebae</name>
    <dbReference type="NCBI Taxonomy" id="502331"/>
    <lineage>
        <taxon>Bacteria</taxon>
        <taxon>Pseudomonadati</taxon>
        <taxon>Bacteroidota</taxon>
        <taxon>Sphingobacteriia</taxon>
        <taxon>Sphingobacteriales</taxon>
        <taxon>Sphingobacteriaceae</taxon>
        <taxon>Mucilaginibacter</taxon>
    </lineage>
</organism>
<evidence type="ECO:0000259" key="4">
    <source>
        <dbReference type="Pfam" id="PF07715"/>
    </source>
</evidence>
<feature type="domain" description="Outer membrane protein beta-barrel" evidence="5">
    <location>
        <begin position="292"/>
        <end position="678"/>
    </location>
</feature>
<evidence type="ECO:0000256" key="3">
    <source>
        <dbReference type="ARBA" id="ARBA00023237"/>
    </source>
</evidence>
<dbReference type="EMBL" id="BAABCV010000003">
    <property type="protein sequence ID" value="GAA4089803.1"/>
    <property type="molecule type" value="Genomic_DNA"/>
</dbReference>
<comment type="caution">
    <text evidence="6">The sequence shown here is derived from an EMBL/GenBank/DDBJ whole genome shotgun (WGS) entry which is preliminary data.</text>
</comment>
<feature type="domain" description="TonB-dependent receptor plug" evidence="4">
    <location>
        <begin position="58"/>
        <end position="142"/>
    </location>
</feature>
<dbReference type="InterPro" id="IPR012910">
    <property type="entry name" value="Plug_dom"/>
</dbReference>
<dbReference type="Pfam" id="PF07715">
    <property type="entry name" value="Plug"/>
    <property type="match status" value="1"/>
</dbReference>
<name>A0ABP7WKT0_9SPHI</name>
<dbReference type="InterPro" id="IPR041700">
    <property type="entry name" value="OMP_b-brl_3"/>
</dbReference>
<evidence type="ECO:0000313" key="6">
    <source>
        <dbReference type="EMBL" id="GAA4089803.1"/>
    </source>
</evidence>
<comment type="subcellular location">
    <subcellularLocation>
        <location evidence="1">Cell outer membrane</location>
    </subcellularLocation>
</comment>
<protein>
    <submittedName>
        <fullName evidence="6">Outer membrane beta-barrel family protein</fullName>
    </submittedName>
</protein>
<evidence type="ECO:0000259" key="5">
    <source>
        <dbReference type="Pfam" id="PF14905"/>
    </source>
</evidence>
<dbReference type="InterPro" id="IPR036942">
    <property type="entry name" value="Beta-barrel_TonB_sf"/>
</dbReference>
<sequence length="695" mass="77688">MKYFIFVLLCLGPLSGGAQKLDSLNADSSKKESAIRLNTVIIRGQRPLIERRVDGIVFNAESLLPAAGADASDILRKIPMLSVDGNNNLMVRGSAKVKVLIDGKPSEIYAPSVADALRAIRAEQIAKVEVITDPSAKYDAQETDAVINIITKKLKQNITNANIGGVLGNRGENIMGDIHHQQGVWQVHGDGFIQGYRNRNGTVLLRNTAASSLRQKAETRQTGRYIFGGINLICRLDSLNNLNAGFRVGQYTSVVNSVSDTYDTVFLFQRLMKTPVQGSGQTYNVGFDGQSNNKKNEYSLLGMYADQQTNTNYALQQNAPDKSPYQETFAGTVVTKDLTLQADYAHAFSNDGKWESGAKLSSKNVHDINLYAPDAGRSATFNYNNTIFAAYTNLSNHLGSWGWSTGLRYEKTTLNAIFRDAMGGERSFNNWVPYALVQLTLSDNTSLKLSYTQKIVRPFVSYLDPTVNTSDSLTLQHGNPDLSPEITRRYQFSYSVNDPKFFRDLTLFFNDNRNTIENIRNPLANGRLESTWKNVGINQRLGLSATFNWKPGPAFLLGGTLTGQYVHLASKAMDLTHNGFMQLLTMNASYKMPRGYSLNFYGYFNANDLSLQGYRQGWKFYNMTLNKKFRNERLMLSLRAEAFLTRYTYNAEIIATSGYAQRQTTRYQNQNLRLSVTYKIGKSEIKAPATRSVDQ</sequence>
<dbReference type="Gene3D" id="2.40.170.20">
    <property type="entry name" value="TonB-dependent receptor, beta-barrel domain"/>
    <property type="match status" value="1"/>
</dbReference>
<evidence type="ECO:0000256" key="2">
    <source>
        <dbReference type="ARBA" id="ARBA00023136"/>
    </source>
</evidence>
<gene>
    <name evidence="6" type="ORF">GCM10022392_09040</name>
</gene>
<dbReference type="Pfam" id="PF14905">
    <property type="entry name" value="OMP_b-brl_3"/>
    <property type="match status" value="1"/>
</dbReference>
<reference evidence="7" key="1">
    <citation type="journal article" date="2019" name="Int. J. Syst. Evol. Microbiol.">
        <title>The Global Catalogue of Microorganisms (GCM) 10K type strain sequencing project: providing services to taxonomists for standard genome sequencing and annotation.</title>
        <authorList>
            <consortium name="The Broad Institute Genomics Platform"/>
            <consortium name="The Broad Institute Genome Sequencing Center for Infectious Disease"/>
            <person name="Wu L."/>
            <person name="Ma J."/>
        </authorList>
    </citation>
    <scope>NUCLEOTIDE SEQUENCE [LARGE SCALE GENOMIC DNA]</scope>
    <source>
        <strain evidence="7">JCM 17085</strain>
    </source>
</reference>
<dbReference type="Gene3D" id="2.170.130.10">
    <property type="entry name" value="TonB-dependent receptor, plug domain"/>
    <property type="match status" value="1"/>
</dbReference>
<accession>A0ABP7WKT0</accession>
<proteinExistence type="predicted"/>
<dbReference type="Proteomes" id="UP001500841">
    <property type="component" value="Unassembled WGS sequence"/>
</dbReference>
<dbReference type="SUPFAM" id="SSF56935">
    <property type="entry name" value="Porins"/>
    <property type="match status" value="1"/>
</dbReference>
<evidence type="ECO:0000256" key="1">
    <source>
        <dbReference type="ARBA" id="ARBA00004442"/>
    </source>
</evidence>
<dbReference type="InterPro" id="IPR037066">
    <property type="entry name" value="Plug_dom_sf"/>
</dbReference>
<dbReference type="RefSeq" id="WP_345101269.1">
    <property type="nucleotide sequence ID" value="NZ_BAABCV010000003.1"/>
</dbReference>
<keyword evidence="7" id="KW-1185">Reference proteome</keyword>
<keyword evidence="3" id="KW-0998">Cell outer membrane</keyword>
<evidence type="ECO:0000313" key="7">
    <source>
        <dbReference type="Proteomes" id="UP001500841"/>
    </source>
</evidence>